<evidence type="ECO:0000259" key="1">
    <source>
        <dbReference type="Pfam" id="PF14214"/>
    </source>
</evidence>
<proteinExistence type="predicted"/>
<dbReference type="EnsemblPlants" id="KRH17568">
    <property type="protein sequence ID" value="KRH17568"/>
    <property type="gene ID" value="GLYMA_13G001300"/>
</dbReference>
<evidence type="ECO:0000313" key="4">
    <source>
        <dbReference type="Proteomes" id="UP000008827"/>
    </source>
</evidence>
<dbReference type="Gramene" id="KRH17568">
    <property type="protein sequence ID" value="KRH17568"/>
    <property type="gene ID" value="GLYMA_13G001300"/>
</dbReference>
<dbReference type="EMBL" id="CM000846">
    <property type="protein sequence ID" value="KRH17568.1"/>
    <property type="molecule type" value="Genomic_DNA"/>
</dbReference>
<reference evidence="2 3" key="1">
    <citation type="journal article" date="2010" name="Nature">
        <title>Genome sequence of the palaeopolyploid soybean.</title>
        <authorList>
            <person name="Schmutz J."/>
            <person name="Cannon S.B."/>
            <person name="Schlueter J."/>
            <person name="Ma J."/>
            <person name="Mitros T."/>
            <person name="Nelson W."/>
            <person name="Hyten D.L."/>
            <person name="Song Q."/>
            <person name="Thelen J.J."/>
            <person name="Cheng J."/>
            <person name="Xu D."/>
            <person name="Hellsten U."/>
            <person name="May G.D."/>
            <person name="Yu Y."/>
            <person name="Sakurai T."/>
            <person name="Umezawa T."/>
            <person name="Bhattacharyya M.K."/>
            <person name="Sandhu D."/>
            <person name="Valliyodan B."/>
            <person name="Lindquist E."/>
            <person name="Peto M."/>
            <person name="Grant D."/>
            <person name="Shu S."/>
            <person name="Goodstein D."/>
            <person name="Barry K."/>
            <person name="Futrell-Griggs M."/>
            <person name="Abernathy B."/>
            <person name="Du J."/>
            <person name="Tian Z."/>
            <person name="Zhu L."/>
            <person name="Gill N."/>
            <person name="Joshi T."/>
            <person name="Libault M."/>
            <person name="Sethuraman A."/>
            <person name="Zhang X.-C."/>
            <person name="Shinozaki K."/>
            <person name="Nguyen H.T."/>
            <person name="Wing R.A."/>
            <person name="Cregan P."/>
            <person name="Specht J."/>
            <person name="Grimwood J."/>
            <person name="Rokhsar D."/>
            <person name="Stacey G."/>
            <person name="Shoemaker R.C."/>
            <person name="Jackson S.A."/>
        </authorList>
    </citation>
    <scope>NUCLEOTIDE SEQUENCE</scope>
    <source>
        <strain evidence="3">cv. Williams 82</strain>
        <tissue evidence="2">Callus</tissue>
    </source>
</reference>
<evidence type="ECO:0000313" key="2">
    <source>
        <dbReference type="EMBL" id="KRH17568.1"/>
    </source>
</evidence>
<dbReference type="eggNOG" id="KOG0987">
    <property type="taxonomic scope" value="Eukaryota"/>
</dbReference>
<dbReference type="SMR" id="K7LY79"/>
<keyword evidence="4" id="KW-1185">Reference proteome</keyword>
<organism evidence="2">
    <name type="scientific">Glycine max</name>
    <name type="common">Soybean</name>
    <name type="synonym">Glycine hispida</name>
    <dbReference type="NCBI Taxonomy" id="3847"/>
    <lineage>
        <taxon>Eukaryota</taxon>
        <taxon>Viridiplantae</taxon>
        <taxon>Streptophyta</taxon>
        <taxon>Embryophyta</taxon>
        <taxon>Tracheophyta</taxon>
        <taxon>Spermatophyta</taxon>
        <taxon>Magnoliopsida</taxon>
        <taxon>eudicotyledons</taxon>
        <taxon>Gunneridae</taxon>
        <taxon>Pentapetalae</taxon>
        <taxon>rosids</taxon>
        <taxon>fabids</taxon>
        <taxon>Fabales</taxon>
        <taxon>Fabaceae</taxon>
        <taxon>Papilionoideae</taxon>
        <taxon>50 kb inversion clade</taxon>
        <taxon>NPAAA clade</taxon>
        <taxon>indigoferoid/millettioid clade</taxon>
        <taxon>Phaseoleae</taxon>
        <taxon>Glycine</taxon>
        <taxon>Glycine subgen. Soja</taxon>
    </lineage>
</organism>
<reference evidence="2" key="3">
    <citation type="submission" date="2018-07" db="EMBL/GenBank/DDBJ databases">
        <title>WGS assembly of Glycine max.</title>
        <authorList>
            <person name="Schmutz J."/>
            <person name="Cannon S."/>
            <person name="Schlueter J."/>
            <person name="Ma J."/>
            <person name="Mitros T."/>
            <person name="Nelson W."/>
            <person name="Hyten D."/>
            <person name="Song Q."/>
            <person name="Thelen J."/>
            <person name="Cheng J."/>
            <person name="Xu D."/>
            <person name="Hellsten U."/>
            <person name="May G."/>
            <person name="Yu Y."/>
            <person name="Sakurai T."/>
            <person name="Umezawa T."/>
            <person name="Bhattacharyya M."/>
            <person name="Sandhu D."/>
            <person name="Valliyodan B."/>
            <person name="Lindquist E."/>
            <person name="Peto M."/>
            <person name="Grant D."/>
            <person name="Shu S."/>
            <person name="Goodstein D."/>
            <person name="Barry K."/>
            <person name="Futrell-Griggs M."/>
            <person name="Abernathy B."/>
            <person name="Du J."/>
            <person name="Tian Z."/>
            <person name="Zhu L."/>
            <person name="Gill N."/>
            <person name="Joshi T."/>
            <person name="Libault M."/>
            <person name="Sethuraman A."/>
            <person name="Zhang X."/>
            <person name="Shinozaki K."/>
            <person name="Nguyen H."/>
            <person name="Wing R."/>
            <person name="Cregan P."/>
            <person name="Specht J."/>
            <person name="Grimwood J."/>
            <person name="Rokhsar D."/>
            <person name="Stacey G."/>
            <person name="Shoemaker R."/>
            <person name="Jackson S."/>
        </authorList>
    </citation>
    <scope>NUCLEOTIDE SEQUENCE</scope>
    <source>
        <tissue evidence="2">Callus</tissue>
    </source>
</reference>
<accession>K7LY79</accession>
<dbReference type="PANTHER" id="PTHR45786">
    <property type="entry name" value="DNA BINDING PROTEIN-LIKE"/>
    <property type="match status" value="1"/>
</dbReference>
<evidence type="ECO:0000313" key="3">
    <source>
        <dbReference type="EnsemblPlants" id="KRH17568"/>
    </source>
</evidence>
<protein>
    <recommendedName>
        <fullName evidence="1">Helitron helicase-like domain-containing protein</fullName>
    </recommendedName>
</protein>
<dbReference type="PaxDb" id="3847-GLYMA13G10373.1"/>
<reference evidence="3" key="2">
    <citation type="submission" date="2018-02" db="UniProtKB">
        <authorList>
            <consortium name="EnsemblPlants"/>
        </authorList>
    </citation>
    <scope>IDENTIFICATION</scope>
    <source>
        <strain evidence="3">Williams 82</strain>
    </source>
</reference>
<dbReference type="Proteomes" id="UP000008827">
    <property type="component" value="Chromosome 13"/>
</dbReference>
<name>K7LY79_SOYBN</name>
<dbReference type="HOGENOM" id="CLU_001324_5_6_1"/>
<dbReference type="Pfam" id="PF14214">
    <property type="entry name" value="Helitron_like_N"/>
    <property type="match status" value="1"/>
</dbReference>
<dbReference type="PANTHER" id="PTHR45786:SF66">
    <property type="entry name" value="HOOK MOTIF PROTEIN, PUTATIVE-RELATED"/>
    <property type="match status" value="1"/>
</dbReference>
<feature type="domain" description="Helitron helicase-like" evidence="1">
    <location>
        <begin position="297"/>
        <end position="459"/>
    </location>
</feature>
<dbReference type="InterPro" id="IPR025476">
    <property type="entry name" value="Helitron_helicase-like"/>
</dbReference>
<dbReference type="STRING" id="3847.K7LY79"/>
<gene>
    <name evidence="2" type="ORF">GLYMA_13G001300</name>
</gene>
<dbReference type="AlphaFoldDB" id="K7LY79"/>
<dbReference type="InParanoid" id="K7LY79"/>
<sequence>MTTYLQHEEQNTYLLLLSLKERFFLFTLYVRLNNQTGIHVPLFLLKKYYITTIGATYNDIGDPVWKCKHYNAMMRYDERINKDKQSKNPRFALCCGDGKIQLPLLEDPPRPLRQLLFDSNIETSYNTGRGPPTFRIHGQEHHLIASLLPMGNNSPKFPQLYIYDIENEVKNRLAQNLKKDILDEDIIIEIKNMLDKHNQYAQKFRMTRDKLQSSVVCDLKLKLISDSDEHTGNKRDIIIEKQSRRSKRINKLHLAYLPLQYPLLYPKGEDGYRPNILHKDHPNSHVAKRKKVTMREYFCFRMQSRDNESRTILHSRRLFQQWIVDGYTMIESQKLNYYMNLNACNNEPETHGNEKGKRIILPSSFVGSCRYMEQLYFDGMAICGHIGFPDLLLILTCNSTWSEIQRKVRKYNLRPNDCPDIVSRIFKMKLNHLMNDLKSGHVFSAIVGCKGLPHAHILIFLHPSNKYPNPKNIDSIISVEIPNKDTHLELYELVNKHMIHGPYGLSNRKASCIVDGKCIRFFPKKFHPHLLLKHRAHLNVEWCNQSTSIKYLFKYINKGFDQITTVIVNVQNQDGTQCNTLIYISIYY</sequence>